<evidence type="ECO:0000313" key="4">
    <source>
        <dbReference type="EMBL" id="MFC6170169.1"/>
    </source>
</evidence>
<dbReference type="CDD" id="cd00761">
    <property type="entry name" value="Glyco_tranf_GTA_type"/>
    <property type="match status" value="1"/>
</dbReference>
<accession>A0ABW1RGA9</accession>
<dbReference type="Pfam" id="PF00535">
    <property type="entry name" value="Glycos_transf_2"/>
    <property type="match status" value="1"/>
</dbReference>
<sequence>MELSLIIPMYNATKYIDQCLTSIAQQNWLPQQFELLIIDDGSTDDSVAQVKKWQNKLPITLLIQTNQKQAAARNNGLNHATGEFILFVDIDDRLEPDMLKQLCQNMAGYDLVESGINKIFTDAAGQVFNQEIELPIIRQAQSQNELIKLYFGANTECDVGLWNKLFRREIIEQQQLRFSNGNFFEDSLFVGQYLNVIHYKKIKFVMQPLYNFYKRQGSTTTAFHQELDQLSESYLTKCIDLLKQTNLSQQEQINLMAALKLRVWIYTIHHHVKYDPTWSLRQQRQYLLQKAEIGSSFKPNVPIKYRLAFWLMLCFPASYNKMYCRKYL</sequence>
<name>A0ABW1RGA9_9LACO</name>
<dbReference type="PANTHER" id="PTHR22916">
    <property type="entry name" value="GLYCOSYLTRANSFERASE"/>
    <property type="match status" value="1"/>
</dbReference>
<evidence type="ECO:0000256" key="1">
    <source>
        <dbReference type="ARBA" id="ARBA00022676"/>
    </source>
</evidence>
<keyword evidence="2" id="KW-0808">Transferase</keyword>
<dbReference type="InterPro" id="IPR029044">
    <property type="entry name" value="Nucleotide-diphossugar_trans"/>
</dbReference>
<dbReference type="Gene3D" id="3.90.550.10">
    <property type="entry name" value="Spore Coat Polysaccharide Biosynthesis Protein SpsA, Chain A"/>
    <property type="match status" value="1"/>
</dbReference>
<dbReference type="EMBL" id="JBHSSL010000035">
    <property type="protein sequence ID" value="MFC6170169.1"/>
    <property type="molecule type" value="Genomic_DNA"/>
</dbReference>
<organism evidence="4 5">
    <name type="scientific">Loigolactobacillus jiayinensis</name>
    <dbReference type="NCBI Taxonomy" id="2486016"/>
    <lineage>
        <taxon>Bacteria</taxon>
        <taxon>Bacillati</taxon>
        <taxon>Bacillota</taxon>
        <taxon>Bacilli</taxon>
        <taxon>Lactobacillales</taxon>
        <taxon>Lactobacillaceae</taxon>
        <taxon>Loigolactobacillus</taxon>
    </lineage>
</organism>
<feature type="domain" description="Glycosyltransferase 2-like" evidence="3">
    <location>
        <begin position="4"/>
        <end position="149"/>
    </location>
</feature>
<reference evidence="5" key="1">
    <citation type="journal article" date="2019" name="Int. J. Syst. Evol. Microbiol.">
        <title>The Global Catalogue of Microorganisms (GCM) 10K type strain sequencing project: providing services to taxonomists for standard genome sequencing and annotation.</title>
        <authorList>
            <consortium name="The Broad Institute Genomics Platform"/>
            <consortium name="The Broad Institute Genome Sequencing Center for Infectious Disease"/>
            <person name="Wu L."/>
            <person name="Ma J."/>
        </authorList>
    </citation>
    <scope>NUCLEOTIDE SEQUENCE [LARGE SCALE GENOMIC DNA]</scope>
    <source>
        <strain evidence="5">CCM 8904</strain>
    </source>
</reference>
<dbReference type="InterPro" id="IPR001173">
    <property type="entry name" value="Glyco_trans_2-like"/>
</dbReference>
<dbReference type="Proteomes" id="UP001596289">
    <property type="component" value="Unassembled WGS sequence"/>
</dbReference>
<comment type="caution">
    <text evidence="4">The sequence shown here is derived from an EMBL/GenBank/DDBJ whole genome shotgun (WGS) entry which is preliminary data.</text>
</comment>
<keyword evidence="5" id="KW-1185">Reference proteome</keyword>
<dbReference type="RefSeq" id="WP_125551551.1">
    <property type="nucleotide sequence ID" value="NZ_JBHSSL010000035.1"/>
</dbReference>
<gene>
    <name evidence="4" type="ORF">ACFQGP_06190</name>
</gene>
<evidence type="ECO:0000313" key="5">
    <source>
        <dbReference type="Proteomes" id="UP001596289"/>
    </source>
</evidence>
<evidence type="ECO:0000259" key="3">
    <source>
        <dbReference type="Pfam" id="PF00535"/>
    </source>
</evidence>
<dbReference type="PANTHER" id="PTHR22916:SF51">
    <property type="entry name" value="GLYCOSYLTRANSFERASE EPSH-RELATED"/>
    <property type="match status" value="1"/>
</dbReference>
<evidence type="ECO:0000256" key="2">
    <source>
        <dbReference type="ARBA" id="ARBA00022679"/>
    </source>
</evidence>
<dbReference type="SUPFAM" id="SSF53448">
    <property type="entry name" value="Nucleotide-diphospho-sugar transferases"/>
    <property type="match status" value="1"/>
</dbReference>
<proteinExistence type="predicted"/>
<protein>
    <submittedName>
        <fullName evidence="4">Glycosyltransferase family 2 protein</fullName>
    </submittedName>
</protein>
<keyword evidence="1" id="KW-0328">Glycosyltransferase</keyword>